<protein>
    <submittedName>
        <fullName evidence="2">Metallophosphoesterase</fullName>
    </submittedName>
</protein>
<reference evidence="3" key="1">
    <citation type="submission" date="2011-06" db="EMBL/GenBank/DDBJ databases">
        <title>The complete genome of chromosome of Runella slithyformis DSM 19594.</title>
        <authorList>
            <consortium name="US DOE Joint Genome Institute (JGI-PGF)"/>
            <person name="Lucas S."/>
            <person name="Han J."/>
            <person name="Lapidus A."/>
            <person name="Bruce D."/>
            <person name="Goodwin L."/>
            <person name="Pitluck S."/>
            <person name="Peters L."/>
            <person name="Kyrpides N."/>
            <person name="Mavromatis K."/>
            <person name="Ivanova N."/>
            <person name="Ovchinnikova G."/>
            <person name="Zhang X."/>
            <person name="Misra M."/>
            <person name="Detter J.C."/>
            <person name="Tapia R."/>
            <person name="Han C."/>
            <person name="Land M."/>
            <person name="Hauser L."/>
            <person name="Markowitz V."/>
            <person name="Cheng J.-F."/>
            <person name="Hugenholtz P."/>
            <person name="Woyke T."/>
            <person name="Wu D."/>
            <person name="Tindall B."/>
            <person name="Faehrich R."/>
            <person name="Brambilla E."/>
            <person name="Klenk H.-P."/>
            <person name="Eisen J.A."/>
        </authorList>
    </citation>
    <scope>NUCLEOTIDE SEQUENCE [LARGE SCALE GENOMIC DNA]</scope>
    <source>
        <strain evidence="3">ATCC 29530 / DSM 19594 / LMG 11500 / NCIMB 11436 / LSU 4</strain>
    </source>
</reference>
<name>A0A7U3ZLH0_RUNSL</name>
<reference evidence="2 3" key="2">
    <citation type="journal article" date="2012" name="Stand. Genomic Sci.">
        <title>Complete genome sequence of the aquatic bacterium Runella slithyformis type strain (LSU 4(T)).</title>
        <authorList>
            <person name="Copeland A."/>
            <person name="Zhang X."/>
            <person name="Misra M."/>
            <person name="Lapidus A."/>
            <person name="Nolan M."/>
            <person name="Lucas S."/>
            <person name="Deshpande S."/>
            <person name="Cheng J.F."/>
            <person name="Tapia R."/>
            <person name="Goodwin L.A."/>
            <person name="Pitluck S."/>
            <person name="Liolios K."/>
            <person name="Pagani I."/>
            <person name="Ivanova N."/>
            <person name="Mikhailova N."/>
            <person name="Pati A."/>
            <person name="Chen A."/>
            <person name="Palaniappan K."/>
            <person name="Land M."/>
            <person name="Hauser L."/>
            <person name="Pan C."/>
            <person name="Jeffries C.D."/>
            <person name="Detter J.C."/>
            <person name="Brambilla E.M."/>
            <person name="Rohde M."/>
            <person name="Djao O.D."/>
            <person name="Goker M."/>
            <person name="Sikorski J."/>
            <person name="Tindall B.J."/>
            <person name="Woyke T."/>
            <person name="Bristow J."/>
            <person name="Eisen J.A."/>
            <person name="Markowitz V."/>
            <person name="Hugenholtz P."/>
            <person name="Kyrpides N.C."/>
            <person name="Klenk H.P."/>
            <person name="Mavromatis K."/>
        </authorList>
    </citation>
    <scope>NUCLEOTIDE SEQUENCE [LARGE SCALE GENOMIC DNA]</scope>
    <source>
        <strain evidence="3">ATCC 29530 / DSM 19594 / LMG 11500 / NCIMB 11436 / LSU 4</strain>
    </source>
</reference>
<dbReference type="Gene3D" id="3.60.21.10">
    <property type="match status" value="1"/>
</dbReference>
<proteinExistence type="predicted"/>
<dbReference type="RefSeq" id="WP_013928706.1">
    <property type="nucleotide sequence ID" value="NC_015703.1"/>
</dbReference>
<sequence>MSYQQLEISLAPHKKIYFASDFHLGAPNHAESMVRERRLVRWLESIRHDAQLICLVGDLFDFWYEHRRVVPRGFVRFMGKLGELSDAGVQIIAFPGNHDMWMSGYFEQELNIQTFRQPLELSVHGTSSTVTLPTNFFITHGDGRGPGDHTYKVLQKVFESGVARWSFGNLLHPDWALWLGQTWANYSWRKNEKGVKPDFLGDEKEWLLLYAKAEEQKAHHDFYVFGHRHIELDYPVNAQSRILILGDWITDNTYAVFDGTAMKLHNYPNNAAG</sequence>
<gene>
    <name evidence="2" type="ordered locus">Runsl_3014</name>
</gene>
<dbReference type="PANTHER" id="PTHR34990">
    <property type="entry name" value="UDP-2,3-DIACYLGLUCOSAMINE HYDROLASE-RELATED"/>
    <property type="match status" value="1"/>
</dbReference>
<evidence type="ECO:0000313" key="2">
    <source>
        <dbReference type="EMBL" id="AEI49399.1"/>
    </source>
</evidence>
<keyword evidence="1" id="KW-0378">Hydrolase</keyword>
<dbReference type="InterPro" id="IPR029052">
    <property type="entry name" value="Metallo-depent_PP-like"/>
</dbReference>
<dbReference type="SUPFAM" id="SSF56300">
    <property type="entry name" value="Metallo-dependent phosphatases"/>
    <property type="match status" value="1"/>
</dbReference>
<organism evidence="2 3">
    <name type="scientific">Runella slithyformis (strain ATCC 29530 / DSM 19594 / LMG 11500 / NCIMB 11436 / LSU 4)</name>
    <dbReference type="NCBI Taxonomy" id="761193"/>
    <lineage>
        <taxon>Bacteria</taxon>
        <taxon>Pseudomonadati</taxon>
        <taxon>Bacteroidota</taxon>
        <taxon>Cytophagia</taxon>
        <taxon>Cytophagales</taxon>
        <taxon>Spirosomataceae</taxon>
        <taxon>Runella</taxon>
    </lineage>
</organism>
<evidence type="ECO:0000313" key="3">
    <source>
        <dbReference type="Proteomes" id="UP000000493"/>
    </source>
</evidence>
<dbReference type="GO" id="GO:0016020">
    <property type="term" value="C:membrane"/>
    <property type="evidence" value="ECO:0007669"/>
    <property type="project" value="GOC"/>
</dbReference>
<dbReference type="KEGG" id="rsi:Runsl_3014"/>
<dbReference type="Proteomes" id="UP000000493">
    <property type="component" value="Chromosome"/>
</dbReference>
<dbReference type="EMBL" id="CP002859">
    <property type="protein sequence ID" value="AEI49399.1"/>
    <property type="molecule type" value="Genomic_DNA"/>
</dbReference>
<keyword evidence="3" id="KW-1185">Reference proteome</keyword>
<dbReference type="GO" id="GO:0008758">
    <property type="term" value="F:UDP-2,3-diacylglucosamine hydrolase activity"/>
    <property type="evidence" value="ECO:0007669"/>
    <property type="project" value="TreeGrafter"/>
</dbReference>
<dbReference type="CDD" id="cd07398">
    <property type="entry name" value="MPP_YbbF-LpxH"/>
    <property type="match status" value="1"/>
</dbReference>
<dbReference type="PANTHER" id="PTHR34990:SF1">
    <property type="entry name" value="UDP-2,3-DIACYLGLUCOSAMINE HYDROLASE"/>
    <property type="match status" value="1"/>
</dbReference>
<dbReference type="GO" id="GO:0009245">
    <property type="term" value="P:lipid A biosynthetic process"/>
    <property type="evidence" value="ECO:0007669"/>
    <property type="project" value="TreeGrafter"/>
</dbReference>
<dbReference type="AlphaFoldDB" id="A0A7U3ZLH0"/>
<accession>A0A7U3ZLH0</accession>
<dbReference type="InterPro" id="IPR043461">
    <property type="entry name" value="LpxH-like"/>
</dbReference>
<evidence type="ECO:0000256" key="1">
    <source>
        <dbReference type="ARBA" id="ARBA00022801"/>
    </source>
</evidence>